<accession>A0A3E4LSX2</accession>
<comment type="caution">
    <text evidence="1">The sequence shown here is derived from an EMBL/GenBank/DDBJ whole genome shotgun (WGS) entry which is preliminary data.</text>
</comment>
<dbReference type="RefSeq" id="WP_092072967.1">
    <property type="nucleotide sequence ID" value="NZ_QSQN01000014.1"/>
</dbReference>
<protein>
    <submittedName>
        <fullName evidence="1">Uncharacterized protein</fullName>
    </submittedName>
</protein>
<gene>
    <name evidence="1" type="ORF">DXD17_06810</name>
</gene>
<dbReference type="EMBL" id="QSQN01000014">
    <property type="protein sequence ID" value="RGK40509.1"/>
    <property type="molecule type" value="Genomic_DNA"/>
</dbReference>
<organism evidence="1 2">
    <name type="scientific">[Ruminococcus] lactaris</name>
    <dbReference type="NCBI Taxonomy" id="46228"/>
    <lineage>
        <taxon>Bacteria</taxon>
        <taxon>Bacillati</taxon>
        <taxon>Bacillota</taxon>
        <taxon>Clostridia</taxon>
        <taxon>Lachnospirales</taxon>
        <taxon>Lachnospiraceae</taxon>
        <taxon>Mediterraneibacter</taxon>
    </lineage>
</organism>
<sequence>MTAILDNLKRIYWEVSNASLCFELTIEEIIKFTDIQEIILNTMETDLLLDQQRELIESIHKKKLNLTVIVSTFNNWNNDIFSLVSNIIVVINNDIGVINNIESLDEKKKDKMSVIIEVNDNNYFQLEEIIYQVFSTGIKNLELSITQTAKNDFSYKNAFTVIKKYVDIKKIFPNINITSDMKKINKYVNKSIIENAFVNYEGYVGILNCLPTYFENINEISFDVALDRYLKLYFHQDIQFYKTRLGTVEHINNLKAIRNEIFKYGFYNITVLEIKKNWKLWYGKTNIYLIDSITSNKIKLNRVAAVLIESIDGRRSIKEIVEIIGLSYQDKSRINFECISTILQLIKEGVLYPLKIRVVTE</sequence>
<name>A0A3E4LSX2_9FIRM</name>
<dbReference type="Proteomes" id="UP000260793">
    <property type="component" value="Unassembled WGS sequence"/>
</dbReference>
<proteinExistence type="predicted"/>
<evidence type="ECO:0000313" key="2">
    <source>
        <dbReference type="Proteomes" id="UP000260793"/>
    </source>
</evidence>
<evidence type="ECO:0000313" key="1">
    <source>
        <dbReference type="EMBL" id="RGK40509.1"/>
    </source>
</evidence>
<reference evidence="1 2" key="1">
    <citation type="submission" date="2018-08" db="EMBL/GenBank/DDBJ databases">
        <title>A genome reference for cultivated species of the human gut microbiota.</title>
        <authorList>
            <person name="Zou Y."/>
            <person name="Xue W."/>
            <person name="Luo G."/>
        </authorList>
    </citation>
    <scope>NUCLEOTIDE SEQUENCE [LARGE SCALE GENOMIC DNA]</scope>
    <source>
        <strain evidence="1 2">TF11-7</strain>
    </source>
</reference>
<dbReference type="AlphaFoldDB" id="A0A3E4LSX2"/>